<organism evidence="1 2">
    <name type="scientific">Asparagus officinalis</name>
    <name type="common">Garden asparagus</name>
    <dbReference type="NCBI Taxonomy" id="4686"/>
    <lineage>
        <taxon>Eukaryota</taxon>
        <taxon>Viridiplantae</taxon>
        <taxon>Streptophyta</taxon>
        <taxon>Embryophyta</taxon>
        <taxon>Tracheophyta</taxon>
        <taxon>Spermatophyta</taxon>
        <taxon>Magnoliopsida</taxon>
        <taxon>Liliopsida</taxon>
        <taxon>Asparagales</taxon>
        <taxon>Asparagaceae</taxon>
        <taxon>Asparagoideae</taxon>
        <taxon>Asparagus</taxon>
    </lineage>
</organism>
<keyword evidence="2" id="KW-1185">Reference proteome</keyword>
<accession>A0A5P1E7P5</accession>
<protein>
    <submittedName>
        <fullName evidence="1">Uncharacterized protein</fullName>
    </submittedName>
</protein>
<reference evidence="2" key="1">
    <citation type="journal article" date="2017" name="Nat. Commun.">
        <title>The asparagus genome sheds light on the origin and evolution of a young Y chromosome.</title>
        <authorList>
            <person name="Harkess A."/>
            <person name="Zhou J."/>
            <person name="Xu C."/>
            <person name="Bowers J.E."/>
            <person name="Van der Hulst R."/>
            <person name="Ayyampalayam S."/>
            <person name="Mercati F."/>
            <person name="Riccardi P."/>
            <person name="McKain M.R."/>
            <person name="Kakrana A."/>
            <person name="Tang H."/>
            <person name="Ray J."/>
            <person name="Groenendijk J."/>
            <person name="Arikit S."/>
            <person name="Mathioni S.M."/>
            <person name="Nakano M."/>
            <person name="Shan H."/>
            <person name="Telgmann-Rauber A."/>
            <person name="Kanno A."/>
            <person name="Yue Z."/>
            <person name="Chen H."/>
            <person name="Li W."/>
            <person name="Chen Y."/>
            <person name="Xu X."/>
            <person name="Zhang Y."/>
            <person name="Luo S."/>
            <person name="Chen H."/>
            <person name="Gao J."/>
            <person name="Mao Z."/>
            <person name="Pires J.C."/>
            <person name="Luo M."/>
            <person name="Kudrna D."/>
            <person name="Wing R.A."/>
            <person name="Meyers B.C."/>
            <person name="Yi K."/>
            <person name="Kong H."/>
            <person name="Lavrijsen P."/>
            <person name="Sunseri F."/>
            <person name="Falavigna A."/>
            <person name="Ye Y."/>
            <person name="Leebens-Mack J.H."/>
            <person name="Chen G."/>
        </authorList>
    </citation>
    <scope>NUCLEOTIDE SEQUENCE [LARGE SCALE GENOMIC DNA]</scope>
    <source>
        <strain evidence="2">cv. DH0086</strain>
    </source>
</reference>
<evidence type="ECO:0000313" key="2">
    <source>
        <dbReference type="Proteomes" id="UP000243459"/>
    </source>
</evidence>
<dbReference type="Gramene" id="ONK56966">
    <property type="protein sequence ID" value="ONK56966"/>
    <property type="gene ID" value="A4U43_C10F15170"/>
</dbReference>
<evidence type="ECO:0000313" key="1">
    <source>
        <dbReference type="EMBL" id="ONK56966.1"/>
    </source>
</evidence>
<dbReference type="Proteomes" id="UP000243459">
    <property type="component" value="Chromosome 10"/>
</dbReference>
<dbReference type="AlphaFoldDB" id="A0A5P1E7P5"/>
<name>A0A5P1E7P5_ASPOF</name>
<proteinExistence type="predicted"/>
<dbReference type="EMBL" id="CM007390">
    <property type="protein sequence ID" value="ONK56966.1"/>
    <property type="molecule type" value="Genomic_DNA"/>
</dbReference>
<sequence>MLEQAAMQASYNVSWLPRLKKKVADRARAFSISERKAIIWSLQKQRRHARAKLAAREITPEEFNLGDATFDTRIRVEKEAIQALQQEASVAVVAPDVQLRKKAEEKVLAKHEKDVSETEAYLLSFSLF</sequence>
<gene>
    <name evidence="1" type="ORF">A4U43_C10F15170</name>
</gene>